<evidence type="ECO:0000313" key="1">
    <source>
        <dbReference type="EMBL" id="PKR83984.1"/>
    </source>
</evidence>
<accession>A0A2N3LHD1</accession>
<gene>
    <name evidence="1" type="ORF">CWO92_15800</name>
</gene>
<reference evidence="1 2" key="1">
    <citation type="submission" date="2017-11" db="EMBL/GenBank/DDBJ databases">
        <title>Bacillus camelliae sp. nov., isolated from pu'er tea.</title>
        <authorList>
            <person name="Niu L."/>
        </authorList>
    </citation>
    <scope>NUCLEOTIDE SEQUENCE [LARGE SCALE GENOMIC DNA]</scope>
    <source>
        <strain evidence="1 2">7578-1</strain>
    </source>
</reference>
<protein>
    <submittedName>
        <fullName evidence="1">Uncharacterized protein</fullName>
    </submittedName>
</protein>
<evidence type="ECO:0000313" key="2">
    <source>
        <dbReference type="Proteomes" id="UP000233440"/>
    </source>
</evidence>
<dbReference type="AlphaFoldDB" id="A0A2N3LHD1"/>
<keyword evidence="2" id="KW-1185">Reference proteome</keyword>
<proteinExistence type="predicted"/>
<dbReference type="EMBL" id="PIQO01000013">
    <property type="protein sequence ID" value="PKR83984.1"/>
    <property type="molecule type" value="Genomic_DNA"/>
</dbReference>
<organism evidence="1 2">
    <name type="scientific">Heyndrickxia camelliae</name>
    <dbReference type="NCBI Taxonomy" id="1707093"/>
    <lineage>
        <taxon>Bacteria</taxon>
        <taxon>Bacillati</taxon>
        <taxon>Bacillota</taxon>
        <taxon>Bacilli</taxon>
        <taxon>Bacillales</taxon>
        <taxon>Bacillaceae</taxon>
        <taxon>Heyndrickxia</taxon>
    </lineage>
</organism>
<sequence>MRETRAEEFPIKMERDVLYLSKLFFRNSRKIVDINSSFLNNIIENESQFHSMMNAILQNSFF</sequence>
<dbReference type="Proteomes" id="UP000233440">
    <property type="component" value="Unassembled WGS sequence"/>
</dbReference>
<name>A0A2N3LHD1_9BACI</name>
<comment type="caution">
    <text evidence="1">The sequence shown here is derived from an EMBL/GenBank/DDBJ whole genome shotgun (WGS) entry which is preliminary data.</text>
</comment>